<dbReference type="RefSeq" id="XP_065674353.1">
    <property type="nucleotide sequence ID" value="XM_065818281.1"/>
</dbReference>
<evidence type="ECO:0000313" key="2">
    <source>
        <dbReference type="RefSeq" id="XP_065674353.1"/>
    </source>
</evidence>
<gene>
    <name evidence="2" type="primary">LOC124805918</name>
</gene>
<evidence type="ECO:0000313" key="1">
    <source>
        <dbReference type="Proteomes" id="UP001652625"/>
    </source>
</evidence>
<name>A0ABM4DIN5_HYDVU</name>
<dbReference type="Proteomes" id="UP001652625">
    <property type="component" value="Chromosome 14"/>
</dbReference>
<organism evidence="1 2">
    <name type="scientific">Hydra vulgaris</name>
    <name type="common">Hydra</name>
    <name type="synonym">Hydra attenuata</name>
    <dbReference type="NCBI Taxonomy" id="6087"/>
    <lineage>
        <taxon>Eukaryota</taxon>
        <taxon>Metazoa</taxon>
        <taxon>Cnidaria</taxon>
        <taxon>Hydrozoa</taxon>
        <taxon>Hydroidolina</taxon>
        <taxon>Anthoathecata</taxon>
        <taxon>Aplanulata</taxon>
        <taxon>Hydridae</taxon>
        <taxon>Hydra</taxon>
    </lineage>
</organism>
<dbReference type="GeneID" id="124805918"/>
<sequence length="2326" mass="257381">MKNSSDHSITQIKSSNVFILPKTDICNALTSNHTKPAAKEKLENNCGCFITPFEYSDNKIRKRIIESDQPSFNNDSCIDTSKDSFVVPMCQDSSVVTYPDKLTVSISQDNSVITTLQDSPVVTSILDNLIVPSSSVFATDHSAVNNAPDNGDNTLDGLSCSIAPDNLIFTENKNEAILKSIENFKEKNDLIPTIVIESILKDSENYQIGTLEHSNVFESEFGDSGNHPTANMELSKAVELKFKSSENNFMDIKQNNRSKRKKEIYKNKTNSKVLQTRKQSEVLETQKKRKCFMTTTKEIKSLPASYFKMNQNYFTNSLLECKVHLKNQVCETQKQFPLLSDSNTPNIQKTAKMISSDLPKETSETVESISHKPIIIKKKRRNRKTDVLIKVPRPSSSIDFTVEKINSTYSVIKDSLSASGIIFKTACSTDNLSDSEMLKNHNTNKVFRVFNINGIIGSLTSNEIKTNLSTVCCEMINNAAVKKLKQSDVCTSSTCAPNSEQHSLNTSKALVLPKTSEIILTIKSSAAKVNFPLFLTATSKTMFSLLPSSAATKTTISPLISSVSCDTVVSSLISPTAKETIILPLISSLASREMSPLISPVACDSTMSLLVSPTASENVALPLKISSSGIITCNNNFDLQPQLTISSVSNETTISSTTSYVGIFNSNPIIMENLFTGAVSSNTTISSSYCNIQNNAVNKNKNIIYLEDICIISENSQKSLKVLYSDSCNNLKTNLSTTHNHQDKHFQASLNHPLNIQPVDLSKCSTYLAKKNFVRDDLNVRNDDDLNGEMLNSSAIVTKALGEHATSVNKHFSVDEECFTKIAATTLNANLFSTNNILENNEINTLSKPLKEASIMKEDFTIKANIVSNQDKLFNNVRKVLSQYCQPLLNKDICTNLLPKLSATTCEAIMSSTISATCSTMISPTTLSATCESTILSTTQSETSEAIVSSFKSPTTSINMILSASTNLICNSNQQSHTQISSVSSKGPGLPPTSSFGVFNNSTSVSEGLITNAVKNSNPIISRPCCNIAKNAAKTSSAYLLEKSSCTSQSTLFHHQPNILQISYGIVSSRNSNKSIQTAAALDKLQTNFNAIKPKLISNMIQSDLIPLKPIVVSSKLQFDFVTPISTVVSSKLQSCYIPIRSTMVTKLQSNQVTVNPAVPSSIFQSNLNPVKLIGVSNKLKSEQAIVKSIVVSSILKSDYILARSTAVLSKPQSRYIAIKPVVAPNNLQCDQITVKPIVASSILQSGLMPVKPTAISSILKSDLMPVKPTVMSRILKSNRMPIKPIVVPSILQSDLTKMHNTKNNSLQTDNKIASGNLLGKVYCVAPSVSKNSANVLFVVSNNQSGLKKYNFSQCSSVSSILLQPISKIQLNQTQNVHSSIQLRTNTDVSDASSTQAFLDVSVTQEVSQKYLLNINNHIMSISNISSSMMSSNANFCLNQKPVLPVKMTQNGPPVLMASNSSSVKIAPKESISLSITSNKNLSKEFNISPVTHINAKWSIPSSNLSSNSNLHLKTIKPSNLINNHILPISNGLAFTLSLKGNSVQKTSCSTVLMTPNVPPVMFTSNSYLNLKTIKPLNLKNKHFLPISSISSFTSLPKGRPKKISNNQADQKTSSLNVLMTSNVPPVMVAPIDKLNLNQKSKVLPTVMSSNDNHYLNKNLNCLTVKLSLDRLNKSVHYKESLKGSVVANSKKVLSVSSNAVSCPFTSCSFSQRSSGIFATSNHLAVQTCYTFASCALNSTVNVTSKTLTNDKMGSNSIPAVVLGERDKIYHLIGNKRKKWFFLPNSQEISQTCSFLSLIGLENCVQELLHYNSKYSQLPIFPETDFDSCIIKESRGRLMNDNQTFFKSNNHPVLNDNQNFLIKDDRISPLQDSQTCLLNDKRTSLFKKNKTSTFLLDATTSSFKDNRVSVKSNQTPILPENRLLSLDDNRTPLLKENRTFLRAKRVSSFKNNRTPKLKYKQTSLREKGIPSLKEDQTSILKSKETFLRTERISSLEGNRFPLFHNKQIILREKRVPSLKDNRTLVIKNKQTSIKAKRISSLKDDRSSIFQNKQIFLRAKRISWQKDNQSPILKYKQTSLRKKRVASLKDNQTPLLKVKQNFLSDKQIPSLKDKYLKKHHPSEDFEKENVSTKNSNNISIFGSVYEPHKKYPLGYVDRPHENIQHLINEIKSDPDEFQNLNSFESACNPSLSTFSNLNETNPTEQYLYSAHNSFDTPILRKIKEEEDSWAINFQENEIISSEGLLIKNDTTQEYNNETTTSSLIDGPFLKDNYQYASCKSSHKRKAVPYSESLLDHKKKCCAVKSSSDFLKKYSSLNLFPRVVIEKL</sequence>
<keyword evidence="1" id="KW-1185">Reference proteome</keyword>
<reference evidence="2" key="1">
    <citation type="submission" date="2025-08" db="UniProtKB">
        <authorList>
            <consortium name="RefSeq"/>
        </authorList>
    </citation>
    <scope>IDENTIFICATION</scope>
</reference>
<accession>A0ABM4DIN5</accession>
<protein>
    <submittedName>
        <fullName evidence="2">Uncharacterized protein LOC124805918</fullName>
    </submittedName>
</protein>
<proteinExistence type="predicted"/>